<reference evidence="9 10" key="1">
    <citation type="submission" date="2025-05" db="UniProtKB">
        <authorList>
            <consortium name="RefSeq"/>
        </authorList>
    </citation>
    <scope>IDENTIFICATION</scope>
    <source>
        <tissue evidence="9 10">Muscle</tissue>
    </source>
</reference>
<keyword evidence="5" id="KW-0507">mRNA processing</keyword>
<name>A0ABM1BQ19_LIMPO</name>
<evidence type="ECO:0000256" key="1">
    <source>
        <dbReference type="ARBA" id="ARBA00004324"/>
    </source>
</evidence>
<evidence type="ECO:0000256" key="7">
    <source>
        <dbReference type="ARBA" id="ARBA00023242"/>
    </source>
</evidence>
<evidence type="ECO:0000256" key="6">
    <source>
        <dbReference type="ARBA" id="ARBA00023187"/>
    </source>
</evidence>
<dbReference type="RefSeq" id="XP_022254748.1">
    <property type="nucleotide sequence ID" value="XM_022399040.1"/>
</dbReference>
<dbReference type="RefSeq" id="XP_022254749.1">
    <property type="nucleotide sequence ID" value="XM_022399041.1"/>
</dbReference>
<protein>
    <recommendedName>
        <fullName evidence="4">ADP-ribosylation factor-like protein 6-interacting protein 4</fullName>
    </recommendedName>
</protein>
<keyword evidence="7" id="KW-0539">Nucleus</keyword>
<evidence type="ECO:0000313" key="8">
    <source>
        <dbReference type="Proteomes" id="UP000694941"/>
    </source>
</evidence>
<evidence type="ECO:0000256" key="3">
    <source>
        <dbReference type="ARBA" id="ARBA00006852"/>
    </source>
</evidence>
<dbReference type="InterPro" id="IPR019532">
    <property type="entry name" value="Nucl_RNA-splicing_assoc_SR-25"/>
</dbReference>
<keyword evidence="6" id="KW-0508">mRNA splicing</keyword>
<dbReference type="Proteomes" id="UP000694941">
    <property type="component" value="Unplaced"/>
</dbReference>
<sequence length="82" mass="9403">MIGPQLSETGNCRMVPMSKEEWEKQQTVVRRVKDPETGRNRLVKGSGEVLEEIVSYERFKEINKKATSGDGAFFQKQLVLMK</sequence>
<evidence type="ECO:0000256" key="5">
    <source>
        <dbReference type="ARBA" id="ARBA00022664"/>
    </source>
</evidence>
<evidence type="ECO:0000313" key="11">
    <source>
        <dbReference type="RefSeq" id="XP_022254748.1"/>
    </source>
</evidence>
<organism evidence="8 10">
    <name type="scientific">Limulus polyphemus</name>
    <name type="common">Atlantic horseshoe crab</name>
    <dbReference type="NCBI Taxonomy" id="6850"/>
    <lineage>
        <taxon>Eukaryota</taxon>
        <taxon>Metazoa</taxon>
        <taxon>Ecdysozoa</taxon>
        <taxon>Arthropoda</taxon>
        <taxon>Chelicerata</taxon>
        <taxon>Merostomata</taxon>
        <taxon>Xiphosura</taxon>
        <taxon>Limulidae</taxon>
        <taxon>Limulus</taxon>
    </lineage>
</organism>
<evidence type="ECO:0000256" key="2">
    <source>
        <dbReference type="ARBA" id="ARBA00004604"/>
    </source>
</evidence>
<dbReference type="RefSeq" id="XP_013786454.1">
    <property type="nucleotide sequence ID" value="XM_013931000.2"/>
</dbReference>
<comment type="similarity">
    <text evidence="3">Belongs to the ARL6IP4 family.</text>
</comment>
<evidence type="ECO:0000313" key="12">
    <source>
        <dbReference type="RefSeq" id="XP_022254749.1"/>
    </source>
</evidence>
<evidence type="ECO:0000313" key="9">
    <source>
        <dbReference type="RefSeq" id="XP_013786454.1"/>
    </source>
</evidence>
<evidence type="ECO:0000256" key="4">
    <source>
        <dbReference type="ARBA" id="ARBA00017993"/>
    </source>
</evidence>
<dbReference type="GeneID" id="106470442"/>
<gene>
    <name evidence="9 10 11 12" type="primary">LOC106470442</name>
</gene>
<dbReference type="Pfam" id="PF10500">
    <property type="entry name" value="SR-25"/>
    <property type="match status" value="1"/>
</dbReference>
<comment type="subcellular location">
    <subcellularLocation>
        <location evidence="1">Nucleus speckle</location>
    </subcellularLocation>
    <subcellularLocation>
        <location evidence="2">Nucleus</location>
        <location evidence="2">Nucleolus</location>
    </subcellularLocation>
</comment>
<accession>A0ABM1BQ19</accession>
<proteinExistence type="inferred from homology"/>
<dbReference type="RefSeq" id="XP_013786455.1">
    <property type="nucleotide sequence ID" value="XM_013931001.2"/>
</dbReference>
<evidence type="ECO:0000313" key="10">
    <source>
        <dbReference type="RefSeq" id="XP_013786455.1"/>
    </source>
</evidence>
<keyword evidence="8" id="KW-1185">Reference proteome</keyword>